<evidence type="ECO:0000313" key="2">
    <source>
        <dbReference type="EMBL" id="AGP46733.1"/>
    </source>
</evidence>
<dbReference type="Proteomes" id="UP000014900">
    <property type="component" value="Chromosome"/>
</dbReference>
<dbReference type="HOGENOM" id="CLU_103379_0_0_6"/>
<reference evidence="2 3" key="1">
    <citation type="journal article" date="2013" name="Genome Announc.">
        <title>Genome Sequence of Serratia plymuthica Strain S13, an Endophyte with Germination- and Plant-Growth-Promoting Activity from the Flower of Styrian Oil Pumpkin.</title>
        <authorList>
            <person name="Muller H."/>
            <person name="Furnkranz M."/>
            <person name="Grube M."/>
            <person name="Berg G."/>
        </authorList>
    </citation>
    <scope>NUCLEOTIDE SEQUENCE [LARGE SCALE GENOMIC DNA]</scope>
    <source>
        <strain evidence="2">S13</strain>
    </source>
</reference>
<feature type="region of interest" description="Disordered" evidence="1">
    <location>
        <begin position="154"/>
        <end position="186"/>
    </location>
</feature>
<gene>
    <name evidence="2" type="ORF">M621_02270</name>
</gene>
<dbReference type="RefSeq" id="WP_006323369.1">
    <property type="nucleotide sequence ID" value="NC_021659.1"/>
</dbReference>
<proteinExistence type="predicted"/>
<accession>S4YV45</accession>
<protein>
    <submittedName>
        <fullName evidence="2">Uncharacterized protein</fullName>
    </submittedName>
</protein>
<evidence type="ECO:0000256" key="1">
    <source>
        <dbReference type="SAM" id="MobiDB-lite"/>
    </source>
</evidence>
<evidence type="ECO:0000313" key="3">
    <source>
        <dbReference type="Proteomes" id="UP000014900"/>
    </source>
</evidence>
<name>S4YV45_SERPL</name>
<dbReference type="eggNOG" id="ENOG5032V8H">
    <property type="taxonomic scope" value="Bacteria"/>
</dbReference>
<dbReference type="AlphaFoldDB" id="S4YV45"/>
<organism evidence="2 3">
    <name type="scientific">Serratia plymuthica S13</name>
    <dbReference type="NCBI Taxonomy" id="1348660"/>
    <lineage>
        <taxon>Bacteria</taxon>
        <taxon>Pseudomonadati</taxon>
        <taxon>Pseudomonadota</taxon>
        <taxon>Gammaproteobacteria</taxon>
        <taxon>Enterobacterales</taxon>
        <taxon>Yersiniaceae</taxon>
        <taxon>Serratia</taxon>
    </lineage>
</organism>
<dbReference type="EMBL" id="CP006566">
    <property type="protein sequence ID" value="AGP46733.1"/>
    <property type="molecule type" value="Genomic_DNA"/>
</dbReference>
<feature type="compositionally biased region" description="Basic and acidic residues" evidence="1">
    <location>
        <begin position="170"/>
        <end position="186"/>
    </location>
</feature>
<dbReference type="KEGG" id="sry:M621_02270"/>
<sequence length="186" mass="20164">MSNLSTLLPNDEIFIAKYASNDNIDSWSASTKKGTVSGIGVEVSGLGAWAQIKGNMEFNIRNINSSKTYKKMKSSYGISGGVSSFWSWLGFGVNAQTHKEEISEMFTEISNSQEVKGHAKIKLEAGGIYPNVPVYAYGYVLVLQITDARGNTYNVASDEDSTSDTGATDNKGKKLPDKDNDSVIKL</sequence>